<accession>A0A3A1YHX6</accession>
<evidence type="ECO:0000313" key="3">
    <source>
        <dbReference type="EMBL" id="RIY37863.1"/>
    </source>
</evidence>
<dbReference type="Gene3D" id="3.30.1150.10">
    <property type="match status" value="1"/>
</dbReference>
<gene>
    <name evidence="3" type="primary">tolA</name>
    <name evidence="3" type="ORF">CKF58_04585</name>
</gene>
<dbReference type="OrthoDB" id="6194496at2"/>
<reference evidence="3 4" key="1">
    <citation type="submission" date="2017-08" db="EMBL/GenBank/DDBJ databases">
        <title>Reclassification of Bisgaard taxon 37 and 44.</title>
        <authorList>
            <person name="Christensen H."/>
        </authorList>
    </citation>
    <scope>NUCLEOTIDE SEQUENCE [LARGE SCALE GENOMIC DNA]</scope>
    <source>
        <strain evidence="3 4">111</strain>
    </source>
</reference>
<dbReference type="SUPFAM" id="SSF74653">
    <property type="entry name" value="TolA/TonB C-terminal domain"/>
    <property type="match status" value="1"/>
</dbReference>
<dbReference type="NCBIfam" id="TIGR02794">
    <property type="entry name" value="tolA_full"/>
    <property type="match status" value="1"/>
</dbReference>
<name>A0A3A1YHX6_9GAMM</name>
<evidence type="ECO:0000256" key="2">
    <source>
        <dbReference type="SAM" id="Phobius"/>
    </source>
</evidence>
<evidence type="ECO:0000256" key="1">
    <source>
        <dbReference type="SAM" id="MobiDB-lite"/>
    </source>
</evidence>
<keyword evidence="4" id="KW-1185">Reference proteome</keyword>
<dbReference type="GO" id="GO:0019534">
    <property type="term" value="F:toxin transmembrane transporter activity"/>
    <property type="evidence" value="ECO:0007669"/>
    <property type="project" value="InterPro"/>
</dbReference>
<dbReference type="GO" id="GO:0043213">
    <property type="term" value="P:bacteriocin transport"/>
    <property type="evidence" value="ECO:0007669"/>
    <property type="project" value="InterPro"/>
</dbReference>
<feature type="region of interest" description="Disordered" evidence="1">
    <location>
        <begin position="130"/>
        <end position="206"/>
    </location>
</feature>
<dbReference type="RefSeq" id="WP_119531439.1">
    <property type="nucleotide sequence ID" value="NZ_JBHSSP010000021.1"/>
</dbReference>
<dbReference type="Pfam" id="PF06519">
    <property type="entry name" value="TolA"/>
    <property type="match status" value="1"/>
</dbReference>
<proteinExistence type="predicted"/>
<feature type="compositionally biased region" description="Basic and acidic residues" evidence="1">
    <location>
        <begin position="141"/>
        <end position="150"/>
    </location>
</feature>
<feature type="compositionally biased region" description="Polar residues" evidence="1">
    <location>
        <begin position="151"/>
        <end position="185"/>
    </location>
</feature>
<evidence type="ECO:0000313" key="4">
    <source>
        <dbReference type="Proteomes" id="UP000265916"/>
    </source>
</evidence>
<keyword evidence="2" id="KW-1133">Transmembrane helix</keyword>
<dbReference type="EMBL" id="NRJG01000077">
    <property type="protein sequence ID" value="RIY37863.1"/>
    <property type="molecule type" value="Genomic_DNA"/>
</dbReference>
<comment type="caution">
    <text evidence="3">The sequence shown here is derived from an EMBL/GenBank/DDBJ whole genome shotgun (WGS) entry which is preliminary data.</text>
</comment>
<sequence>MVTNRKGMWWQFLIAFLLHASVLLFLIKWDDDPQKLEIRGIAGALHKKDGSADAIEAPIKISLQTGGVADARQIIASRKQAEQQAQAEQARLEAIRKQQEAKQIADEKARIAAQEQKQLQQQLERQKELAAKQAKQLEGQVTDKEQDKKLASTNNPSPVNQQQQKPNKDTTTQNATQASKAQQAAPNRRQQDAQRKATTQAQQDSQAINAALKDITGEGGGDGVTQNTPDADPFERYKAKVQSEVNANFIFNPAYMGQDCRIEVNIAPDGRLTIYQNQQVGTAGVCALGMQAIVKTQKVTAPPPSIIDRVRNVTLLFSVRN</sequence>
<feature type="compositionally biased region" description="Polar residues" evidence="1">
    <location>
        <begin position="196"/>
        <end position="206"/>
    </location>
</feature>
<dbReference type="AlphaFoldDB" id="A0A3A1YHX6"/>
<dbReference type="GO" id="GO:0016020">
    <property type="term" value="C:membrane"/>
    <property type="evidence" value="ECO:0007669"/>
    <property type="project" value="InterPro"/>
</dbReference>
<dbReference type="Proteomes" id="UP000265916">
    <property type="component" value="Unassembled WGS sequence"/>
</dbReference>
<organism evidence="3 4">
    <name type="scientific">Psittacicella hinzii</name>
    <dbReference type="NCBI Taxonomy" id="2028575"/>
    <lineage>
        <taxon>Bacteria</taxon>
        <taxon>Pseudomonadati</taxon>
        <taxon>Pseudomonadota</taxon>
        <taxon>Gammaproteobacteria</taxon>
        <taxon>Pasteurellales</taxon>
        <taxon>Psittacicellaceae</taxon>
        <taxon>Psittacicella</taxon>
    </lineage>
</organism>
<feature type="transmembrane region" description="Helical" evidence="2">
    <location>
        <begin position="12"/>
        <end position="29"/>
    </location>
</feature>
<keyword evidence="2" id="KW-0812">Transmembrane</keyword>
<dbReference type="InterPro" id="IPR014161">
    <property type="entry name" value="Tol-Pal_TolA"/>
</dbReference>
<protein>
    <submittedName>
        <fullName evidence="3">Protein TolA</fullName>
    </submittedName>
</protein>
<keyword evidence="2" id="KW-0472">Membrane</keyword>